<feature type="compositionally biased region" description="Basic and acidic residues" evidence="1">
    <location>
        <begin position="32"/>
        <end position="43"/>
    </location>
</feature>
<feature type="compositionally biased region" description="Basic and acidic residues" evidence="1">
    <location>
        <begin position="1"/>
        <end position="19"/>
    </location>
</feature>
<comment type="caution">
    <text evidence="2">The sequence shown here is derived from an EMBL/GenBank/DDBJ whole genome shotgun (WGS) entry which is preliminary data.</text>
</comment>
<feature type="compositionally biased region" description="Low complexity" evidence="1">
    <location>
        <begin position="55"/>
        <end position="66"/>
    </location>
</feature>
<protein>
    <submittedName>
        <fullName evidence="2">Nuclear pore protein-like protein</fullName>
    </submittedName>
</protein>
<organism evidence="2 3">
    <name type="scientific">Colletotrichum musicola</name>
    <dbReference type="NCBI Taxonomy" id="2175873"/>
    <lineage>
        <taxon>Eukaryota</taxon>
        <taxon>Fungi</taxon>
        <taxon>Dikarya</taxon>
        <taxon>Ascomycota</taxon>
        <taxon>Pezizomycotina</taxon>
        <taxon>Sordariomycetes</taxon>
        <taxon>Hypocreomycetidae</taxon>
        <taxon>Glomerellales</taxon>
        <taxon>Glomerellaceae</taxon>
        <taxon>Colletotrichum</taxon>
        <taxon>Colletotrichum orchidearum species complex</taxon>
    </lineage>
</organism>
<feature type="compositionally biased region" description="Low complexity" evidence="1">
    <location>
        <begin position="81"/>
        <end position="91"/>
    </location>
</feature>
<accession>A0A8H6MXM4</accession>
<feature type="region of interest" description="Disordered" evidence="1">
    <location>
        <begin position="1"/>
        <end position="146"/>
    </location>
</feature>
<keyword evidence="3" id="KW-1185">Reference proteome</keyword>
<name>A0A8H6MXM4_9PEZI</name>
<dbReference type="OrthoDB" id="5275938at2759"/>
<feature type="compositionally biased region" description="Polar residues" evidence="1">
    <location>
        <begin position="110"/>
        <end position="124"/>
    </location>
</feature>
<dbReference type="AlphaFoldDB" id="A0A8H6MXM4"/>
<sequence>MEPAPDYERVSRTDIGHEDETTELASDSASDSSRESTRERDPASDPAIIPEQAPSSASTAEATSEMATERASDSAKIPEQAPSSPLLASESASEETSELATEPASDPVTKATSEPASDPVTESASDPAKIPEEIPSTRSPPPRSFKKPVKRDVVIIIVSDGDLRLHVGDVTFIVCFKTLSRASKIFENKLLGAFGDHGPQDDDKPWVVSLPGEPIRAMIILLNIAHARFQHVDALLSLADLGMLAALSRKYEMTNMLSPWAKRWIQNDAVRKASRGELRLLHIAWEFGDLDLYRETITMIIFWCEVSSQGRLGYPHFRHNISADAAGGVLVAGGVWDYRHCERSNCGCISHLEHLRPADLRERILKCRETLLQARFLPICKFAASLQDGICRARDHEERYRCKAMALGSLNVSCNELAKVGITIMPNPSLPSEWSMGPVNDSLKKSFNIRALCENCKAQIEDTMDMWQSDFHQEIEKLELYSDADMQQMAIQARKTSVSDPGQWPRR</sequence>
<evidence type="ECO:0000313" key="3">
    <source>
        <dbReference type="Proteomes" id="UP000639643"/>
    </source>
</evidence>
<gene>
    <name evidence="2" type="ORF">CMUS01_13155</name>
</gene>
<proteinExistence type="predicted"/>
<reference evidence="2" key="1">
    <citation type="journal article" date="2020" name="Phytopathology">
        <title>Genome Sequence Resources of Colletotrichum truncatum, C. plurivorum, C. musicola, and C. sojae: Four Species Pathogenic to Soybean (Glycine max).</title>
        <authorList>
            <person name="Rogerio F."/>
            <person name="Boufleur T.R."/>
            <person name="Ciampi-Guillardi M."/>
            <person name="Sukno S.A."/>
            <person name="Thon M.R."/>
            <person name="Massola Junior N.S."/>
            <person name="Baroncelli R."/>
        </authorList>
    </citation>
    <scope>NUCLEOTIDE SEQUENCE</scope>
    <source>
        <strain evidence="2">LFN0074</strain>
    </source>
</reference>
<evidence type="ECO:0000256" key="1">
    <source>
        <dbReference type="SAM" id="MobiDB-lite"/>
    </source>
</evidence>
<dbReference type="Proteomes" id="UP000639643">
    <property type="component" value="Unassembled WGS sequence"/>
</dbReference>
<evidence type="ECO:0000313" key="2">
    <source>
        <dbReference type="EMBL" id="KAF6812011.1"/>
    </source>
</evidence>
<dbReference type="EMBL" id="WIGM01000801">
    <property type="protein sequence ID" value="KAF6812011.1"/>
    <property type="molecule type" value="Genomic_DNA"/>
</dbReference>